<feature type="compositionally biased region" description="Polar residues" evidence="1">
    <location>
        <begin position="1"/>
        <end position="20"/>
    </location>
</feature>
<dbReference type="EMBL" id="CAJOBE010049066">
    <property type="protein sequence ID" value="CAF4351132.1"/>
    <property type="molecule type" value="Genomic_DNA"/>
</dbReference>
<name>A0A820L645_9BILA</name>
<evidence type="ECO:0000313" key="3">
    <source>
        <dbReference type="Proteomes" id="UP000663874"/>
    </source>
</evidence>
<organism evidence="2 3">
    <name type="scientific">Rotaria sordida</name>
    <dbReference type="NCBI Taxonomy" id="392033"/>
    <lineage>
        <taxon>Eukaryota</taxon>
        <taxon>Metazoa</taxon>
        <taxon>Spiralia</taxon>
        <taxon>Gnathifera</taxon>
        <taxon>Rotifera</taxon>
        <taxon>Eurotatoria</taxon>
        <taxon>Bdelloidea</taxon>
        <taxon>Philodinida</taxon>
        <taxon>Philodinidae</taxon>
        <taxon>Rotaria</taxon>
    </lineage>
</organism>
<feature type="region of interest" description="Disordered" evidence="1">
    <location>
        <begin position="1"/>
        <end position="23"/>
    </location>
</feature>
<evidence type="ECO:0000313" key="2">
    <source>
        <dbReference type="EMBL" id="CAF4351132.1"/>
    </source>
</evidence>
<comment type="caution">
    <text evidence="2">The sequence shown here is derived from an EMBL/GenBank/DDBJ whole genome shotgun (WGS) entry which is preliminary data.</text>
</comment>
<dbReference type="Proteomes" id="UP000663874">
    <property type="component" value="Unassembled WGS sequence"/>
</dbReference>
<sequence>MSSITYSNPTNPIPVQQQPIASPPQGYIMSQRRRRGGVLGANLLNYGPNPLNYGGNPLNSNYGGN</sequence>
<proteinExistence type="predicted"/>
<protein>
    <submittedName>
        <fullName evidence="2">Uncharacterized protein</fullName>
    </submittedName>
</protein>
<dbReference type="AlphaFoldDB" id="A0A820L645"/>
<evidence type="ECO:0000256" key="1">
    <source>
        <dbReference type="SAM" id="MobiDB-lite"/>
    </source>
</evidence>
<accession>A0A820L645</accession>
<gene>
    <name evidence="2" type="ORF">FNK824_LOCUS42340</name>
</gene>
<reference evidence="2" key="1">
    <citation type="submission" date="2021-02" db="EMBL/GenBank/DDBJ databases">
        <authorList>
            <person name="Nowell W R."/>
        </authorList>
    </citation>
    <scope>NUCLEOTIDE SEQUENCE</scope>
</reference>
<feature type="non-terminal residue" evidence="2">
    <location>
        <position position="65"/>
    </location>
</feature>